<name>A0A2K8SMD9_9NOSO</name>
<dbReference type="Proteomes" id="UP000232003">
    <property type="component" value="Chromosome"/>
</dbReference>
<evidence type="ECO:0000313" key="1">
    <source>
        <dbReference type="EMBL" id="AUB36530.1"/>
    </source>
</evidence>
<gene>
    <name evidence="1" type="ORF">COO91_02445</name>
</gene>
<evidence type="ECO:0000313" key="2">
    <source>
        <dbReference type="Proteomes" id="UP000232003"/>
    </source>
</evidence>
<organism evidence="1 2">
    <name type="scientific">Nostoc flagelliforme CCNUN1</name>
    <dbReference type="NCBI Taxonomy" id="2038116"/>
    <lineage>
        <taxon>Bacteria</taxon>
        <taxon>Bacillati</taxon>
        <taxon>Cyanobacteriota</taxon>
        <taxon>Cyanophyceae</taxon>
        <taxon>Nostocales</taxon>
        <taxon>Nostocaceae</taxon>
        <taxon>Nostoc</taxon>
    </lineage>
</organism>
<dbReference type="EMBL" id="CP024785">
    <property type="protein sequence ID" value="AUB36530.1"/>
    <property type="molecule type" value="Genomic_DNA"/>
</dbReference>
<dbReference type="AlphaFoldDB" id="A0A2K8SMD9"/>
<keyword evidence="2" id="KW-1185">Reference proteome</keyword>
<reference evidence="1 2" key="1">
    <citation type="submission" date="2017-11" db="EMBL/GenBank/DDBJ databases">
        <title>Complete genome of a free-living desiccation-tolerant cyanobacterium and its photosynthetic adaptation to extreme terrestrial habitat.</title>
        <authorList>
            <person name="Shang J."/>
        </authorList>
    </citation>
    <scope>NUCLEOTIDE SEQUENCE [LARGE SCALE GENOMIC DNA]</scope>
    <source>
        <strain evidence="1 2">CCNUN1</strain>
    </source>
</reference>
<accession>A0A2K8SMD9</accession>
<sequence>MPAAGYAYASCSLAGKFLSLAIACSSSSVIAVNRYESHTINYLCLHSVGVVRVRSLHSRSSRV</sequence>
<proteinExistence type="predicted"/>
<dbReference type="RefSeq" id="WP_167407570.1">
    <property type="nucleotide sequence ID" value="NZ_CAWNNC010000001.1"/>
</dbReference>
<protein>
    <submittedName>
        <fullName evidence="1">Uncharacterized protein</fullName>
    </submittedName>
</protein>
<dbReference type="KEGG" id="nfl:COO91_02445"/>